<evidence type="ECO:0000256" key="5">
    <source>
        <dbReference type="ARBA" id="ARBA00001954"/>
    </source>
</evidence>
<dbReference type="STRING" id="649764.HMPREF0762_00114"/>
<comment type="cofactor">
    <cofactor evidence="4">
        <name>Zn(2+)</name>
        <dbReference type="ChEBI" id="CHEBI:29105"/>
    </cofactor>
</comment>
<proteinExistence type="inferred from homology"/>
<feature type="binding site" evidence="10 14">
    <location>
        <begin position="215"/>
        <end position="216"/>
    </location>
    <ligand>
        <name>substrate</name>
    </ligand>
</feature>
<dbReference type="EMBL" id="ACUX02000004">
    <property type="protein sequence ID" value="EEZ62027.1"/>
    <property type="molecule type" value="Genomic_DNA"/>
</dbReference>
<dbReference type="CDD" id="cd00429">
    <property type="entry name" value="RPE"/>
    <property type="match status" value="1"/>
</dbReference>
<dbReference type="PANTHER" id="PTHR11749">
    <property type="entry name" value="RIBULOSE-5-PHOSPHATE-3-EPIMERASE"/>
    <property type="match status" value="1"/>
</dbReference>
<comment type="pathway">
    <text evidence="10">Carbohydrate degradation.</text>
</comment>
<feature type="binding site" evidence="10 14">
    <location>
        <position position="79"/>
    </location>
    <ligand>
        <name>substrate</name>
    </ligand>
</feature>
<evidence type="ECO:0000256" key="11">
    <source>
        <dbReference type="PIRNR" id="PIRNR001461"/>
    </source>
</evidence>
<evidence type="ECO:0000256" key="8">
    <source>
        <dbReference type="ARBA" id="ARBA00022723"/>
    </source>
</evidence>
<feature type="binding site" evidence="10 14">
    <location>
        <position position="21"/>
    </location>
    <ligand>
        <name>substrate</name>
    </ligand>
</feature>
<comment type="cofactor">
    <cofactor evidence="2">
        <name>Mn(2+)</name>
        <dbReference type="ChEBI" id="CHEBI:29035"/>
    </cofactor>
</comment>
<feature type="binding site" evidence="10 13">
    <location>
        <position position="48"/>
    </location>
    <ligand>
        <name>a divalent metal cation</name>
        <dbReference type="ChEBI" id="CHEBI:60240"/>
    </ligand>
</feature>
<keyword evidence="13" id="KW-0170">Cobalt</keyword>
<evidence type="ECO:0000256" key="10">
    <source>
        <dbReference type="HAMAP-Rule" id="MF_02227"/>
    </source>
</evidence>
<sequence length="244" mass="25373">MKSHAPSKESRMHSDVRISPSILSADFMNMERDIEAITMGGADLIHVDVMDGHFVPNLTIGAPVVEGLSHVARIPLDVHLMVSNPLDQLPWFLKHAPYLVTVHAEALDAEAGEFSQAIDAIHAAGSKACIALRPDTDVDVLAPVIADLDMVLIMSVYPGFSGQSYIGGSDARVARVVEIARAAGASPLIEVDGGLGANEATRAVVAAGADVLVAGSAVFSNGDFATNIAAIRAAASEARTGCAR</sequence>
<feature type="binding site" evidence="10 14">
    <location>
        <begin position="159"/>
        <end position="162"/>
    </location>
    <ligand>
        <name>substrate</name>
    </ligand>
</feature>
<evidence type="ECO:0000256" key="14">
    <source>
        <dbReference type="PIRSR" id="PIRSR001461-3"/>
    </source>
</evidence>
<evidence type="ECO:0000256" key="6">
    <source>
        <dbReference type="ARBA" id="ARBA00009541"/>
    </source>
</evidence>
<feature type="binding site" evidence="10 13">
    <location>
        <position position="192"/>
    </location>
    <ligand>
        <name>a divalent metal cation</name>
        <dbReference type="ChEBI" id="CHEBI:60240"/>
    </ligand>
</feature>
<gene>
    <name evidence="10 15" type="primary">rpe</name>
    <name evidence="15" type="ORF">HMPREF0762_00114</name>
</gene>
<evidence type="ECO:0000256" key="2">
    <source>
        <dbReference type="ARBA" id="ARBA00001936"/>
    </source>
</evidence>
<evidence type="ECO:0000256" key="12">
    <source>
        <dbReference type="PIRSR" id="PIRSR001461-1"/>
    </source>
</evidence>
<dbReference type="SUPFAM" id="SSF51366">
    <property type="entry name" value="Ribulose-phoshate binding barrel"/>
    <property type="match status" value="1"/>
</dbReference>
<dbReference type="InterPro" id="IPR026019">
    <property type="entry name" value="Ribul_P_3_epim"/>
</dbReference>
<dbReference type="Proteomes" id="UP000006001">
    <property type="component" value="Unassembled WGS sequence"/>
</dbReference>
<dbReference type="eggNOG" id="COG0036">
    <property type="taxonomic scope" value="Bacteria"/>
</dbReference>
<comment type="cofactor">
    <cofactor evidence="10 13">
        <name>a divalent metal cation</name>
        <dbReference type="ChEBI" id="CHEBI:60240"/>
    </cofactor>
    <text evidence="10 13">Binds 1 divalent metal cation per subunit.</text>
</comment>
<feature type="binding site" evidence="10 13">
    <location>
        <position position="79"/>
    </location>
    <ligand>
        <name>a divalent metal cation</name>
        <dbReference type="ChEBI" id="CHEBI:60240"/>
    </ligand>
</feature>
<evidence type="ECO:0000256" key="3">
    <source>
        <dbReference type="ARBA" id="ARBA00001941"/>
    </source>
</evidence>
<evidence type="ECO:0000256" key="1">
    <source>
        <dbReference type="ARBA" id="ARBA00001782"/>
    </source>
</evidence>
<dbReference type="NCBIfam" id="NF004076">
    <property type="entry name" value="PRK05581.1-4"/>
    <property type="match status" value="1"/>
</dbReference>
<comment type="cofactor">
    <cofactor evidence="3">
        <name>Co(2+)</name>
        <dbReference type="ChEBI" id="CHEBI:48828"/>
    </cofactor>
</comment>
<dbReference type="InterPro" id="IPR013785">
    <property type="entry name" value="Aldolase_TIM"/>
</dbReference>
<dbReference type="Pfam" id="PF00834">
    <property type="entry name" value="Ribul_P_3_epim"/>
    <property type="match status" value="1"/>
</dbReference>
<feature type="active site" description="Proton acceptor" evidence="10 12">
    <location>
        <position position="48"/>
    </location>
</feature>
<dbReference type="HOGENOM" id="CLU_054856_2_1_11"/>
<dbReference type="Gene3D" id="3.20.20.70">
    <property type="entry name" value="Aldolase class I"/>
    <property type="match status" value="1"/>
</dbReference>
<feature type="binding site" evidence="14">
    <location>
        <position position="194"/>
    </location>
    <ligand>
        <name>substrate</name>
    </ligand>
</feature>
<dbReference type="GO" id="GO:0005737">
    <property type="term" value="C:cytoplasm"/>
    <property type="evidence" value="ECO:0007669"/>
    <property type="project" value="UniProtKB-ARBA"/>
</dbReference>
<feature type="binding site" evidence="10">
    <location>
        <begin position="192"/>
        <end position="194"/>
    </location>
    <ligand>
        <name>substrate</name>
    </ligand>
</feature>
<evidence type="ECO:0000256" key="9">
    <source>
        <dbReference type="ARBA" id="ARBA00023235"/>
    </source>
</evidence>
<dbReference type="PROSITE" id="PS01085">
    <property type="entry name" value="RIBUL_P_3_EPIMER_1"/>
    <property type="match status" value="1"/>
</dbReference>
<dbReference type="InterPro" id="IPR000056">
    <property type="entry name" value="Ribul_P_3_epim-like"/>
</dbReference>
<keyword evidence="16" id="KW-1185">Reference proteome</keyword>
<dbReference type="GO" id="GO:0006098">
    <property type="term" value="P:pentose-phosphate shunt"/>
    <property type="evidence" value="ECO:0007669"/>
    <property type="project" value="UniProtKB-UniRule"/>
</dbReference>
<keyword evidence="13" id="KW-0862">Zinc</keyword>
<dbReference type="InterPro" id="IPR011060">
    <property type="entry name" value="RibuloseP-bd_barrel"/>
</dbReference>
<keyword evidence="13" id="KW-0464">Manganese</keyword>
<dbReference type="PIRSF" id="PIRSF001461">
    <property type="entry name" value="RPE"/>
    <property type="match status" value="1"/>
</dbReference>
<feature type="binding site" evidence="10 13">
    <location>
        <position position="46"/>
    </location>
    <ligand>
        <name>a divalent metal cation</name>
        <dbReference type="ChEBI" id="CHEBI:60240"/>
    </ligand>
</feature>
<evidence type="ECO:0000313" key="16">
    <source>
        <dbReference type="Proteomes" id="UP000006001"/>
    </source>
</evidence>
<dbReference type="FunFam" id="3.20.20.70:FF:000004">
    <property type="entry name" value="Ribulose-phosphate 3-epimerase"/>
    <property type="match status" value="1"/>
</dbReference>
<feature type="active site" description="Proton donor" evidence="10 12">
    <location>
        <position position="192"/>
    </location>
</feature>
<dbReference type="AlphaFoldDB" id="D0WE89"/>
<protein>
    <recommendedName>
        <fullName evidence="7 10">Ribulose-phosphate 3-epimerase</fullName>
        <ecNumber evidence="7 10">5.1.3.1</ecNumber>
    </recommendedName>
</protein>
<evidence type="ECO:0000256" key="7">
    <source>
        <dbReference type="ARBA" id="ARBA00013188"/>
    </source>
</evidence>
<name>D0WE89_SLAES</name>
<comment type="function">
    <text evidence="10">Catalyzes the reversible epimerization of D-ribulose 5-phosphate to D-xylulose 5-phosphate.</text>
</comment>
<dbReference type="HAMAP" id="MF_02227">
    <property type="entry name" value="RPE"/>
    <property type="match status" value="1"/>
</dbReference>
<dbReference type="NCBIfam" id="TIGR01163">
    <property type="entry name" value="rpe"/>
    <property type="match status" value="1"/>
</dbReference>
<comment type="caution">
    <text evidence="15">The sequence shown here is derived from an EMBL/GenBank/DDBJ whole genome shotgun (WGS) entry which is preliminary data.</text>
</comment>
<dbReference type="EC" id="5.1.3.1" evidence="7 10"/>
<comment type="cofactor">
    <cofactor evidence="5">
        <name>Fe(2+)</name>
        <dbReference type="ChEBI" id="CHEBI:29033"/>
    </cofactor>
</comment>
<dbReference type="GO" id="GO:0004750">
    <property type="term" value="F:D-ribulose-phosphate 3-epimerase activity"/>
    <property type="evidence" value="ECO:0007669"/>
    <property type="project" value="UniProtKB-UniRule"/>
</dbReference>
<accession>D0WE89</accession>
<evidence type="ECO:0000256" key="4">
    <source>
        <dbReference type="ARBA" id="ARBA00001947"/>
    </source>
</evidence>
<comment type="catalytic activity">
    <reaction evidence="1 10 11">
        <text>D-ribulose 5-phosphate = D-xylulose 5-phosphate</text>
        <dbReference type="Rhea" id="RHEA:13677"/>
        <dbReference type="ChEBI" id="CHEBI:57737"/>
        <dbReference type="ChEBI" id="CHEBI:58121"/>
        <dbReference type="EC" id="5.1.3.1"/>
    </reaction>
</comment>
<keyword evidence="8 10" id="KW-0479">Metal-binding</keyword>
<evidence type="ECO:0000256" key="13">
    <source>
        <dbReference type="PIRSR" id="PIRSR001461-2"/>
    </source>
</evidence>
<dbReference type="GO" id="GO:0046872">
    <property type="term" value="F:metal ion binding"/>
    <property type="evidence" value="ECO:0007669"/>
    <property type="project" value="UniProtKB-UniRule"/>
</dbReference>
<keyword evidence="9 10" id="KW-0413">Isomerase</keyword>
<comment type="similarity">
    <text evidence="6 10 11">Belongs to the ribulose-phosphate 3-epimerase family.</text>
</comment>
<reference evidence="15" key="1">
    <citation type="submission" date="2009-10" db="EMBL/GenBank/DDBJ databases">
        <authorList>
            <person name="Weinstock G."/>
            <person name="Sodergren E."/>
            <person name="Clifton S."/>
            <person name="Fulton L."/>
            <person name="Fulton B."/>
            <person name="Courtney L."/>
            <person name="Fronick C."/>
            <person name="Harrison M."/>
            <person name="Strong C."/>
            <person name="Farmer C."/>
            <person name="Delahaunty K."/>
            <person name="Markovic C."/>
            <person name="Hall O."/>
            <person name="Minx P."/>
            <person name="Tomlinson C."/>
            <person name="Mitreva M."/>
            <person name="Nelson J."/>
            <person name="Hou S."/>
            <person name="Wollam A."/>
            <person name="Pepin K.H."/>
            <person name="Johnson M."/>
            <person name="Bhonagiri V."/>
            <person name="Nash W.E."/>
            <person name="Warren W."/>
            <person name="Chinwalla A."/>
            <person name="Mardis E.R."/>
            <person name="Wilson R.K."/>
        </authorList>
    </citation>
    <scope>NUCLEOTIDE SEQUENCE [LARGE SCALE GENOMIC DNA]</scope>
    <source>
        <strain evidence="15">ATCC 700122</strain>
    </source>
</reference>
<dbReference type="GO" id="GO:0019323">
    <property type="term" value="P:pentose catabolic process"/>
    <property type="evidence" value="ECO:0007669"/>
    <property type="project" value="UniProtKB-UniRule"/>
</dbReference>
<evidence type="ECO:0000313" key="15">
    <source>
        <dbReference type="EMBL" id="EEZ62027.1"/>
    </source>
</evidence>
<keyword evidence="10 11" id="KW-0119">Carbohydrate metabolism</keyword>
<organism evidence="15 16">
    <name type="scientific">Slackia exigua (strain ATCC 700122 / DSM 15923 / CIP 105133 / JCM 11022 / KCTC 5966 / S-7)</name>
    <dbReference type="NCBI Taxonomy" id="649764"/>
    <lineage>
        <taxon>Bacteria</taxon>
        <taxon>Bacillati</taxon>
        <taxon>Actinomycetota</taxon>
        <taxon>Coriobacteriia</taxon>
        <taxon>Eggerthellales</taxon>
        <taxon>Eggerthellaceae</taxon>
        <taxon>Slackia</taxon>
    </lineage>
</organism>